<dbReference type="SUPFAM" id="SSF53383">
    <property type="entry name" value="PLP-dependent transferases"/>
    <property type="match status" value="1"/>
</dbReference>
<dbReference type="Gene3D" id="3.90.1150.180">
    <property type="match status" value="1"/>
</dbReference>
<dbReference type="NCBIfam" id="TIGR00474">
    <property type="entry name" value="selA"/>
    <property type="match status" value="1"/>
</dbReference>
<evidence type="ECO:0000259" key="10">
    <source>
        <dbReference type="Pfam" id="PF12390"/>
    </source>
</evidence>
<comment type="catalytic activity">
    <reaction evidence="8">
        <text>L-seryl-tRNA(Sec) + selenophosphate + H(+) = L-selenocysteinyl-tRNA(Sec) + phosphate</text>
        <dbReference type="Rhea" id="RHEA:22728"/>
        <dbReference type="Rhea" id="RHEA-COMP:9742"/>
        <dbReference type="Rhea" id="RHEA-COMP:9743"/>
        <dbReference type="ChEBI" id="CHEBI:15378"/>
        <dbReference type="ChEBI" id="CHEBI:16144"/>
        <dbReference type="ChEBI" id="CHEBI:43474"/>
        <dbReference type="ChEBI" id="CHEBI:78533"/>
        <dbReference type="ChEBI" id="CHEBI:78573"/>
        <dbReference type="EC" id="2.9.1.1"/>
    </reaction>
</comment>
<keyword evidence="3 8" id="KW-0808">Transferase</keyword>
<evidence type="ECO:0000256" key="5">
    <source>
        <dbReference type="ARBA" id="ARBA00022917"/>
    </source>
</evidence>
<dbReference type="GO" id="GO:0001717">
    <property type="term" value="P:conversion of seryl-tRNAsec to selenocys-tRNAsec"/>
    <property type="evidence" value="ECO:0007669"/>
    <property type="project" value="UniProtKB-UniRule"/>
</dbReference>
<dbReference type="AlphaFoldDB" id="A0A135YXA3"/>
<dbReference type="EC" id="2.9.1.1" evidence="8"/>
<dbReference type="EMBL" id="UGTB01000004">
    <property type="protein sequence ID" value="SUB60702.1"/>
    <property type="molecule type" value="Genomic_DNA"/>
</dbReference>
<comment type="cofactor">
    <cofactor evidence="1 8 9">
        <name>pyridoxal 5'-phosphate</name>
        <dbReference type="ChEBI" id="CHEBI:597326"/>
    </cofactor>
</comment>
<dbReference type="RefSeq" id="WP_002843332.1">
    <property type="nucleotide sequence ID" value="NZ_CAMPYD010000038.1"/>
</dbReference>
<evidence type="ECO:0000256" key="9">
    <source>
        <dbReference type="PIRSR" id="PIRSR618319-50"/>
    </source>
</evidence>
<feature type="domain" description="L-seryl-tRNA selenium transferase N-terminal" evidence="10">
    <location>
        <begin position="10"/>
        <end position="47"/>
    </location>
</feature>
<protein>
    <recommendedName>
        <fullName evidence="8">L-seryl-tRNA(Sec) selenium transferase</fullName>
        <ecNumber evidence="8">2.9.1.1</ecNumber>
    </recommendedName>
    <alternativeName>
        <fullName evidence="8">Selenocysteine synthase</fullName>
        <shortName evidence="8">Sec synthase</shortName>
    </alternativeName>
    <alternativeName>
        <fullName evidence="8">Selenocysteinyl-tRNA(Sec) synthase</fullName>
    </alternativeName>
</protein>
<dbReference type="Pfam" id="PF12390">
    <property type="entry name" value="Se-cys_synth_N"/>
    <property type="match status" value="1"/>
</dbReference>
<comment type="similarity">
    <text evidence="7 8">Belongs to the SelA family.</text>
</comment>
<keyword evidence="2 8" id="KW-0963">Cytoplasm</keyword>
<dbReference type="InterPro" id="IPR015424">
    <property type="entry name" value="PyrdxlP-dep_Trfase"/>
</dbReference>
<name>A0A135YXA3_9FIRM</name>
<dbReference type="InterPro" id="IPR015421">
    <property type="entry name" value="PyrdxlP-dep_Trfase_major"/>
</dbReference>
<evidence type="ECO:0000256" key="7">
    <source>
        <dbReference type="ARBA" id="ARBA00044507"/>
    </source>
</evidence>
<dbReference type="PANTHER" id="PTHR32328:SF0">
    <property type="entry name" value="L-SERYL-TRNA(SEC) SELENIUM TRANSFERASE"/>
    <property type="match status" value="1"/>
</dbReference>
<gene>
    <name evidence="8 12" type="primary">selA</name>
    <name evidence="11" type="ORF">HMPREF3195_00369</name>
    <name evidence="12" type="ORF">NCTC11460_00612</name>
</gene>
<comment type="function">
    <text evidence="8">Converts seryl-tRNA(Sec) to selenocysteinyl-tRNA(Sec) required for selenoprotein biosynthesis.</text>
</comment>
<keyword evidence="4 8" id="KW-0663">Pyridoxal phosphate</keyword>
<evidence type="ECO:0000313" key="12">
    <source>
        <dbReference type="EMBL" id="SUB60702.1"/>
    </source>
</evidence>
<dbReference type="Proteomes" id="UP000255101">
    <property type="component" value="Unassembled WGS sequence"/>
</dbReference>
<dbReference type="eggNOG" id="COG1921">
    <property type="taxonomic scope" value="Bacteria"/>
</dbReference>
<comment type="pathway">
    <text evidence="8">Aminoacyl-tRNA biosynthesis; selenocysteinyl-tRNA(Sec) biosynthesis; selenocysteinyl-tRNA(Sec) from L-seryl-tRNA(Sec) (bacterial route): step 1/1.</text>
</comment>
<feature type="modified residue" description="N6-(pyridoxal phosphate)lysine" evidence="8 9">
    <location>
        <position position="299"/>
    </location>
</feature>
<evidence type="ECO:0000313" key="14">
    <source>
        <dbReference type="Proteomes" id="UP000255101"/>
    </source>
</evidence>
<evidence type="ECO:0000256" key="4">
    <source>
        <dbReference type="ARBA" id="ARBA00022898"/>
    </source>
</evidence>
<evidence type="ECO:0000256" key="6">
    <source>
        <dbReference type="ARBA" id="ARBA00023266"/>
    </source>
</evidence>
<evidence type="ECO:0000256" key="3">
    <source>
        <dbReference type="ARBA" id="ARBA00022679"/>
    </source>
</evidence>
<dbReference type="InterPro" id="IPR018319">
    <property type="entry name" value="SelA-like"/>
</dbReference>
<sequence>MKKKKDLFAILPSIDEVLNDERIIELCGILPRSIVLDSIRSSVDKYRSQIIKLDEDKLDGFELSQEMIIIDSINLANKSYELSIKGVINATGIVVHTNLGRSLLSEAVRDELWSVASRYSNLEYDIEKGKRGSRYDHLTNMIKRLTGAEDVLVVNNNAAAVMLVLSTMAKGGEAIVSRGELVEVGGSFRIPSIMALSGADLVEVGSTNKTHLDDYKGAITENTKVLMKVHTSNYRIMGFTESVSLEDMRKLGDEYDIPVVEDLGSGVFVDLTKFGISYEPTILDSINKGVDVVSFSGDKMLGGPQAGIIVGKKKYIEKMKKNQLTRALRVDKMTIATLEASLRLYLDEERAIREIPTLRMLSYTSDELKENAERLCETIKNRLVGVSGLDLWVEPCKGQVGGGSMPTEELDSYSVAIRSKNMGVARIEEGLRLSKSHIIARVYDDKYILDVRTIFEDQFENIADELLSLMGGN</sequence>
<dbReference type="HAMAP" id="MF_00423">
    <property type="entry name" value="SelA"/>
    <property type="match status" value="1"/>
</dbReference>
<comment type="subcellular location">
    <subcellularLocation>
        <location evidence="8">Cytoplasm</location>
    </subcellularLocation>
</comment>
<keyword evidence="6 8" id="KW-0711">Selenium</keyword>
<evidence type="ECO:0000256" key="8">
    <source>
        <dbReference type="HAMAP-Rule" id="MF_00423"/>
    </source>
</evidence>
<dbReference type="GO" id="GO:0001514">
    <property type="term" value="P:selenocysteine incorporation"/>
    <property type="evidence" value="ECO:0007669"/>
    <property type="project" value="UniProtKB-UniRule"/>
</dbReference>
<accession>A0A135YXA3</accession>
<proteinExistence type="inferred from homology"/>
<dbReference type="InterPro" id="IPR025862">
    <property type="entry name" value="SelA_trans_N_dom"/>
</dbReference>
<organism evidence="11 13">
    <name type="scientific">Peptostreptococcus anaerobius</name>
    <dbReference type="NCBI Taxonomy" id="1261"/>
    <lineage>
        <taxon>Bacteria</taxon>
        <taxon>Bacillati</taxon>
        <taxon>Bacillota</taxon>
        <taxon>Clostridia</taxon>
        <taxon>Peptostreptococcales</taxon>
        <taxon>Peptostreptococcaceae</taxon>
        <taxon>Peptostreptococcus</taxon>
    </lineage>
</organism>
<dbReference type="GO" id="GO:0005737">
    <property type="term" value="C:cytoplasm"/>
    <property type="evidence" value="ECO:0007669"/>
    <property type="project" value="UniProtKB-SubCell"/>
</dbReference>
<dbReference type="Pfam" id="PF03841">
    <property type="entry name" value="SelA"/>
    <property type="match status" value="1"/>
</dbReference>
<dbReference type="Gene3D" id="3.40.640.10">
    <property type="entry name" value="Type I PLP-dependent aspartate aminotransferase-like (Major domain)"/>
    <property type="match status" value="1"/>
</dbReference>
<dbReference type="GeneID" id="79842396"/>
<evidence type="ECO:0000256" key="1">
    <source>
        <dbReference type="ARBA" id="ARBA00001933"/>
    </source>
</evidence>
<dbReference type="PATRIC" id="fig|1261.3.peg.192"/>
<keyword evidence="5 8" id="KW-0648">Protein biosynthesis</keyword>
<dbReference type="PANTHER" id="PTHR32328">
    <property type="entry name" value="L-SERYL-TRNA(SEC) SELENIUM TRANSFERASE"/>
    <property type="match status" value="1"/>
</dbReference>
<dbReference type="EMBL" id="LSQZ01000014">
    <property type="protein sequence ID" value="KXI14038.1"/>
    <property type="molecule type" value="Genomic_DNA"/>
</dbReference>
<evidence type="ECO:0000256" key="2">
    <source>
        <dbReference type="ARBA" id="ARBA00022490"/>
    </source>
</evidence>
<evidence type="ECO:0000313" key="11">
    <source>
        <dbReference type="EMBL" id="KXI14038.1"/>
    </source>
</evidence>
<reference evidence="11 13" key="1">
    <citation type="submission" date="2016-02" db="EMBL/GenBank/DDBJ databases">
        <authorList>
            <person name="Wen L."/>
            <person name="He K."/>
            <person name="Yang H."/>
        </authorList>
    </citation>
    <scope>NUCLEOTIDE SEQUENCE [LARGE SCALE GENOMIC DNA]</scope>
    <source>
        <strain evidence="11 13">MJR8628A</strain>
    </source>
</reference>
<dbReference type="UniPathway" id="UPA00906">
    <property type="reaction ID" value="UER00896"/>
</dbReference>
<dbReference type="InterPro" id="IPR004534">
    <property type="entry name" value="SelA_trans"/>
</dbReference>
<dbReference type="STRING" id="1261.HMPREF3195_00369"/>
<dbReference type="GO" id="GO:0004125">
    <property type="term" value="F:L-seryl-tRNA(Sec) selenium transferase activity"/>
    <property type="evidence" value="ECO:0007669"/>
    <property type="project" value="UniProtKB-UniRule"/>
</dbReference>
<reference evidence="12 14" key="2">
    <citation type="submission" date="2018-06" db="EMBL/GenBank/DDBJ databases">
        <authorList>
            <consortium name="Pathogen Informatics"/>
            <person name="Doyle S."/>
        </authorList>
    </citation>
    <scope>NUCLEOTIDE SEQUENCE [LARGE SCALE GENOMIC DNA]</scope>
    <source>
        <strain evidence="12 14">NCTC11460</strain>
    </source>
</reference>
<dbReference type="Proteomes" id="UP000070326">
    <property type="component" value="Unassembled WGS sequence"/>
</dbReference>
<evidence type="ECO:0000313" key="13">
    <source>
        <dbReference type="Proteomes" id="UP000070326"/>
    </source>
</evidence>